<organism evidence="1 2">
    <name type="scientific">Biomphalaria pfeifferi</name>
    <name type="common">Bloodfluke planorb</name>
    <name type="synonym">Freshwater snail</name>
    <dbReference type="NCBI Taxonomy" id="112525"/>
    <lineage>
        <taxon>Eukaryota</taxon>
        <taxon>Metazoa</taxon>
        <taxon>Spiralia</taxon>
        <taxon>Lophotrochozoa</taxon>
        <taxon>Mollusca</taxon>
        <taxon>Gastropoda</taxon>
        <taxon>Heterobranchia</taxon>
        <taxon>Euthyneura</taxon>
        <taxon>Panpulmonata</taxon>
        <taxon>Hygrophila</taxon>
        <taxon>Lymnaeoidea</taxon>
        <taxon>Planorbidae</taxon>
        <taxon>Biomphalaria</taxon>
    </lineage>
</organism>
<evidence type="ECO:0000313" key="2">
    <source>
        <dbReference type="Proteomes" id="UP001233172"/>
    </source>
</evidence>
<name>A0AAD8BL87_BIOPF</name>
<reference evidence="1" key="2">
    <citation type="submission" date="2023-04" db="EMBL/GenBank/DDBJ databases">
        <authorList>
            <person name="Bu L."/>
            <person name="Lu L."/>
            <person name="Laidemitt M.R."/>
            <person name="Zhang S.M."/>
            <person name="Mutuku M."/>
            <person name="Mkoji G."/>
            <person name="Steinauer M."/>
            <person name="Loker E.S."/>
        </authorList>
    </citation>
    <scope>NUCLEOTIDE SEQUENCE</scope>
    <source>
        <strain evidence="1">KasaAsao</strain>
        <tissue evidence="1">Whole Snail</tissue>
    </source>
</reference>
<protein>
    <submittedName>
        <fullName evidence="1">Uncharacterized protein</fullName>
    </submittedName>
</protein>
<proteinExistence type="predicted"/>
<dbReference type="EMBL" id="JASAOG010000068">
    <property type="protein sequence ID" value="KAK0055650.1"/>
    <property type="molecule type" value="Genomic_DNA"/>
</dbReference>
<gene>
    <name evidence="1" type="ORF">Bpfe_014925</name>
</gene>
<dbReference type="AlphaFoldDB" id="A0AAD8BL87"/>
<dbReference type="Proteomes" id="UP001233172">
    <property type="component" value="Unassembled WGS sequence"/>
</dbReference>
<comment type="caution">
    <text evidence="1">The sequence shown here is derived from an EMBL/GenBank/DDBJ whole genome shotgun (WGS) entry which is preliminary data.</text>
</comment>
<evidence type="ECO:0000313" key="1">
    <source>
        <dbReference type="EMBL" id="KAK0055650.1"/>
    </source>
</evidence>
<accession>A0AAD8BL87</accession>
<keyword evidence="2" id="KW-1185">Reference proteome</keyword>
<reference evidence="1" key="1">
    <citation type="journal article" date="2023" name="PLoS Negl. Trop. Dis.">
        <title>A genome sequence for Biomphalaria pfeifferi, the major vector snail for the human-infecting parasite Schistosoma mansoni.</title>
        <authorList>
            <person name="Bu L."/>
            <person name="Lu L."/>
            <person name="Laidemitt M.R."/>
            <person name="Zhang S.M."/>
            <person name="Mutuku M."/>
            <person name="Mkoji G."/>
            <person name="Steinauer M."/>
            <person name="Loker E.S."/>
        </authorList>
    </citation>
    <scope>NUCLEOTIDE SEQUENCE</scope>
    <source>
        <strain evidence="1">KasaAsao</strain>
    </source>
</reference>
<sequence>MPQEMSCDLFRKKQQLLEEGGTLRIQDTSRNGTHYLTTTCTFLKPASKATTDTFTAVVTMFSNFHNSLADVMYGTNVSVLVTLCKSCCVIDR</sequence>